<gene>
    <name evidence="3" type="ORF">BU24DRAFT_423133</name>
</gene>
<reference evidence="3" key="1">
    <citation type="journal article" date="2020" name="Stud. Mycol.">
        <title>101 Dothideomycetes genomes: a test case for predicting lifestyles and emergence of pathogens.</title>
        <authorList>
            <person name="Haridas S."/>
            <person name="Albert R."/>
            <person name="Binder M."/>
            <person name="Bloem J."/>
            <person name="Labutti K."/>
            <person name="Salamov A."/>
            <person name="Andreopoulos B."/>
            <person name="Baker S."/>
            <person name="Barry K."/>
            <person name="Bills G."/>
            <person name="Bluhm B."/>
            <person name="Cannon C."/>
            <person name="Castanera R."/>
            <person name="Culley D."/>
            <person name="Daum C."/>
            <person name="Ezra D."/>
            <person name="Gonzalez J."/>
            <person name="Henrissat B."/>
            <person name="Kuo A."/>
            <person name="Liang C."/>
            <person name="Lipzen A."/>
            <person name="Lutzoni F."/>
            <person name="Magnuson J."/>
            <person name="Mondo S."/>
            <person name="Nolan M."/>
            <person name="Ohm R."/>
            <person name="Pangilinan J."/>
            <person name="Park H.-J."/>
            <person name="Ramirez L."/>
            <person name="Alfaro M."/>
            <person name="Sun H."/>
            <person name="Tritt A."/>
            <person name="Yoshinaga Y."/>
            <person name="Zwiers L.-H."/>
            <person name="Turgeon B."/>
            <person name="Goodwin S."/>
            <person name="Spatafora J."/>
            <person name="Crous P."/>
            <person name="Grigoriev I."/>
        </authorList>
    </citation>
    <scope>NUCLEOTIDE SEQUENCE</scope>
    <source>
        <strain evidence="3">CBS 175.79</strain>
    </source>
</reference>
<dbReference type="OrthoDB" id="10435151at2759"/>
<dbReference type="RefSeq" id="XP_033385121.1">
    <property type="nucleotide sequence ID" value="XM_033528163.1"/>
</dbReference>
<sequence>MSDEKQHGGKASNHDCKNEQQSDSPTRTAQSSSTPRSLKPYIIILFVLLLLMVAYIVRYEPICIFTCAPLFSPKRHYPTKVEMARICGTPANINEPHCMTVPVVVPIIP</sequence>
<name>A0A6A5XUA5_9PLEO</name>
<evidence type="ECO:0000313" key="4">
    <source>
        <dbReference type="Proteomes" id="UP000799778"/>
    </source>
</evidence>
<feature type="compositionally biased region" description="Polar residues" evidence="1">
    <location>
        <begin position="21"/>
        <end position="35"/>
    </location>
</feature>
<accession>A0A6A5XUA5</accession>
<dbReference type="EMBL" id="ML978069">
    <property type="protein sequence ID" value="KAF2016782.1"/>
    <property type="molecule type" value="Genomic_DNA"/>
</dbReference>
<proteinExistence type="predicted"/>
<feature type="region of interest" description="Disordered" evidence="1">
    <location>
        <begin position="1"/>
        <end position="35"/>
    </location>
</feature>
<keyword evidence="2" id="KW-0812">Transmembrane</keyword>
<dbReference type="AlphaFoldDB" id="A0A6A5XUA5"/>
<keyword evidence="4" id="KW-1185">Reference proteome</keyword>
<dbReference type="GeneID" id="54285560"/>
<protein>
    <submittedName>
        <fullName evidence="3">Uncharacterized protein</fullName>
    </submittedName>
</protein>
<evidence type="ECO:0000256" key="1">
    <source>
        <dbReference type="SAM" id="MobiDB-lite"/>
    </source>
</evidence>
<feature type="transmembrane region" description="Helical" evidence="2">
    <location>
        <begin position="40"/>
        <end position="57"/>
    </location>
</feature>
<feature type="compositionally biased region" description="Basic and acidic residues" evidence="1">
    <location>
        <begin position="1"/>
        <end position="20"/>
    </location>
</feature>
<evidence type="ECO:0000313" key="3">
    <source>
        <dbReference type="EMBL" id="KAF2016782.1"/>
    </source>
</evidence>
<evidence type="ECO:0000256" key="2">
    <source>
        <dbReference type="SAM" id="Phobius"/>
    </source>
</evidence>
<dbReference type="Proteomes" id="UP000799778">
    <property type="component" value="Unassembled WGS sequence"/>
</dbReference>
<organism evidence="3 4">
    <name type="scientific">Aaosphaeria arxii CBS 175.79</name>
    <dbReference type="NCBI Taxonomy" id="1450172"/>
    <lineage>
        <taxon>Eukaryota</taxon>
        <taxon>Fungi</taxon>
        <taxon>Dikarya</taxon>
        <taxon>Ascomycota</taxon>
        <taxon>Pezizomycotina</taxon>
        <taxon>Dothideomycetes</taxon>
        <taxon>Pleosporomycetidae</taxon>
        <taxon>Pleosporales</taxon>
        <taxon>Pleosporales incertae sedis</taxon>
        <taxon>Aaosphaeria</taxon>
    </lineage>
</organism>
<keyword evidence="2" id="KW-1133">Transmembrane helix</keyword>
<keyword evidence="2" id="KW-0472">Membrane</keyword>